<feature type="transmembrane region" description="Helical" evidence="7">
    <location>
        <begin position="89"/>
        <end position="107"/>
    </location>
</feature>
<dbReference type="RefSeq" id="WP_043869113.1">
    <property type="nucleotide sequence ID" value="NZ_CP004393.1"/>
</dbReference>
<evidence type="ECO:0000313" key="9">
    <source>
        <dbReference type="Proteomes" id="UP000031521"/>
    </source>
</evidence>
<evidence type="ECO:0000256" key="5">
    <source>
        <dbReference type="ARBA" id="ARBA00022989"/>
    </source>
</evidence>
<keyword evidence="5 7" id="KW-1133">Transmembrane helix</keyword>
<evidence type="ECO:0000256" key="1">
    <source>
        <dbReference type="ARBA" id="ARBA00004141"/>
    </source>
</evidence>
<dbReference type="STRING" id="1208324.P73_1471"/>
<reference evidence="8 9" key="1">
    <citation type="journal article" date="2014" name="Int. J. Syst. Evol. Microbiol.">
        <title>Celeribacter indicus sp. nov., a polycyclic aromatic hydrocarbon-degrading bacterium from deep-sea sediment and reclassification of Huaishuia halophila as Celeribacter halophilus comb. nov.</title>
        <authorList>
            <person name="Lai Q."/>
            <person name="Cao J."/>
            <person name="Yuan J."/>
            <person name="Li F."/>
            <person name="Shao Z."/>
        </authorList>
    </citation>
    <scope>NUCLEOTIDE SEQUENCE [LARGE SCALE GENOMIC DNA]</scope>
    <source>
        <strain evidence="8">P73</strain>
    </source>
</reference>
<organism evidence="8 9">
    <name type="scientific">Celeribacter indicus</name>
    <dbReference type="NCBI Taxonomy" id="1208324"/>
    <lineage>
        <taxon>Bacteria</taxon>
        <taxon>Pseudomonadati</taxon>
        <taxon>Pseudomonadota</taxon>
        <taxon>Alphaproteobacteria</taxon>
        <taxon>Rhodobacterales</taxon>
        <taxon>Roseobacteraceae</taxon>
        <taxon>Celeribacter</taxon>
    </lineage>
</organism>
<dbReference type="Proteomes" id="UP000031521">
    <property type="component" value="Chromosome"/>
</dbReference>
<sequence length="199" mass="21433">MLSDLYIAGDSPLHRAPPGRKLLALFVLCTLVFLLSHWAVLSLAVALVVFGYARAGLAPRHAVAALRPAVPVLALIFVVQLWLAGPSQAAFVALRLACLLAAAALVTSTTRASEFIEGILAGLKHAPGWVPKDKIALAMSLVWRFIPLVRGIFDEVREAQHARGQGRNLRALLVPMVVRTLKSADEIAEAIEARSLPER</sequence>
<gene>
    <name evidence="8" type="ORF">P73_1471</name>
</gene>
<keyword evidence="3" id="KW-1003">Cell membrane</keyword>
<keyword evidence="4 7" id="KW-0812">Transmembrane</keyword>
<keyword evidence="6 7" id="KW-0472">Membrane</keyword>
<evidence type="ECO:0000256" key="6">
    <source>
        <dbReference type="ARBA" id="ARBA00023136"/>
    </source>
</evidence>
<dbReference type="InterPro" id="IPR051611">
    <property type="entry name" value="ECF_transporter_component"/>
</dbReference>
<protein>
    <submittedName>
        <fullName evidence="8">Cobalt transport protein</fullName>
    </submittedName>
</protein>
<feature type="transmembrane region" description="Helical" evidence="7">
    <location>
        <begin position="64"/>
        <end position="83"/>
    </location>
</feature>
<evidence type="ECO:0000256" key="2">
    <source>
        <dbReference type="ARBA" id="ARBA00008564"/>
    </source>
</evidence>
<dbReference type="PANTHER" id="PTHR34857">
    <property type="entry name" value="SLL0384 PROTEIN"/>
    <property type="match status" value="1"/>
</dbReference>
<dbReference type="PANTHER" id="PTHR34857:SF2">
    <property type="entry name" value="SLL0384 PROTEIN"/>
    <property type="match status" value="1"/>
</dbReference>
<name>A0A0B5DZQ8_9RHOB</name>
<evidence type="ECO:0000256" key="7">
    <source>
        <dbReference type="SAM" id="Phobius"/>
    </source>
</evidence>
<dbReference type="AlphaFoldDB" id="A0A0B5DZQ8"/>
<dbReference type="OrthoDB" id="5868344at2"/>
<evidence type="ECO:0000256" key="3">
    <source>
        <dbReference type="ARBA" id="ARBA00022475"/>
    </source>
</evidence>
<dbReference type="GO" id="GO:0005886">
    <property type="term" value="C:plasma membrane"/>
    <property type="evidence" value="ECO:0007669"/>
    <property type="project" value="UniProtKB-ARBA"/>
</dbReference>
<dbReference type="Pfam" id="PF02361">
    <property type="entry name" value="CbiQ"/>
    <property type="match status" value="1"/>
</dbReference>
<dbReference type="HOGENOM" id="CLU_056469_4_2_5"/>
<comment type="similarity">
    <text evidence="2">Belongs to the CbiQ family.</text>
</comment>
<evidence type="ECO:0000256" key="4">
    <source>
        <dbReference type="ARBA" id="ARBA00022692"/>
    </source>
</evidence>
<dbReference type="CDD" id="cd16914">
    <property type="entry name" value="EcfT"/>
    <property type="match status" value="1"/>
</dbReference>
<feature type="transmembrane region" description="Helical" evidence="7">
    <location>
        <begin position="22"/>
        <end position="52"/>
    </location>
</feature>
<comment type="subcellular location">
    <subcellularLocation>
        <location evidence="1">Membrane</location>
        <topology evidence="1">Multi-pass membrane protein</topology>
    </subcellularLocation>
</comment>
<dbReference type="EMBL" id="CP004393">
    <property type="protein sequence ID" value="AJE46186.1"/>
    <property type="molecule type" value="Genomic_DNA"/>
</dbReference>
<proteinExistence type="inferred from homology"/>
<keyword evidence="9" id="KW-1185">Reference proteome</keyword>
<dbReference type="KEGG" id="cid:P73_1471"/>
<accession>A0A0B5DZQ8</accession>
<dbReference type="InterPro" id="IPR003339">
    <property type="entry name" value="ABC/ECF_trnsptr_transmembrane"/>
</dbReference>
<evidence type="ECO:0000313" key="8">
    <source>
        <dbReference type="EMBL" id="AJE46186.1"/>
    </source>
</evidence>